<evidence type="ECO:0000313" key="6">
    <source>
        <dbReference type="EnsemblPlants" id="Kaladp0538s0030.2.v1.1"/>
    </source>
</evidence>
<organism evidence="6 7">
    <name type="scientific">Kalanchoe fedtschenkoi</name>
    <name type="common">Lavender scallops</name>
    <name type="synonym">South American air plant</name>
    <dbReference type="NCBI Taxonomy" id="63787"/>
    <lineage>
        <taxon>Eukaryota</taxon>
        <taxon>Viridiplantae</taxon>
        <taxon>Streptophyta</taxon>
        <taxon>Embryophyta</taxon>
        <taxon>Tracheophyta</taxon>
        <taxon>Spermatophyta</taxon>
        <taxon>Magnoliopsida</taxon>
        <taxon>eudicotyledons</taxon>
        <taxon>Gunneridae</taxon>
        <taxon>Pentapetalae</taxon>
        <taxon>Saxifragales</taxon>
        <taxon>Crassulaceae</taxon>
        <taxon>Kalanchoe</taxon>
    </lineage>
</organism>
<dbReference type="Gramene" id="Kaladp0538s0030.2.v1.1">
    <property type="protein sequence ID" value="Kaladp0538s0030.2.v1.1"/>
    <property type="gene ID" value="Kaladp0538s0030.v1.1"/>
</dbReference>
<accession>A0A7N0VCH6</accession>
<keyword evidence="4 5" id="KW-0349">Heme</keyword>
<name>A0A7N0VCH6_KALFE</name>
<evidence type="ECO:0000256" key="1">
    <source>
        <dbReference type="ARBA" id="ARBA00010617"/>
    </source>
</evidence>
<reference evidence="6" key="1">
    <citation type="submission" date="2021-01" db="UniProtKB">
        <authorList>
            <consortium name="EnsemblPlants"/>
        </authorList>
    </citation>
    <scope>IDENTIFICATION</scope>
</reference>
<dbReference type="Proteomes" id="UP000594263">
    <property type="component" value="Unplaced"/>
</dbReference>
<dbReference type="GO" id="GO:0004497">
    <property type="term" value="F:monooxygenase activity"/>
    <property type="evidence" value="ECO:0007669"/>
    <property type="project" value="UniProtKB-KW"/>
</dbReference>
<evidence type="ECO:0008006" key="8">
    <source>
        <dbReference type="Google" id="ProtNLM"/>
    </source>
</evidence>
<keyword evidence="3 4" id="KW-0408">Iron</keyword>
<dbReference type="InterPro" id="IPR001128">
    <property type="entry name" value="Cyt_P450"/>
</dbReference>
<feature type="binding site" description="axial binding residue" evidence="4">
    <location>
        <position position="458"/>
    </location>
    <ligand>
        <name>heme</name>
        <dbReference type="ChEBI" id="CHEBI:30413"/>
    </ligand>
    <ligandPart>
        <name>Fe</name>
        <dbReference type="ChEBI" id="CHEBI:18248"/>
    </ligandPart>
</feature>
<keyword evidence="5" id="KW-0503">Monooxygenase</keyword>
<dbReference type="InterPro" id="IPR017972">
    <property type="entry name" value="Cyt_P450_CS"/>
</dbReference>
<evidence type="ECO:0000256" key="4">
    <source>
        <dbReference type="PIRSR" id="PIRSR602401-1"/>
    </source>
</evidence>
<dbReference type="EnsemblPlants" id="Kaladp0538s0030.2.v1.1">
    <property type="protein sequence ID" value="Kaladp0538s0030.2.v1.1"/>
    <property type="gene ID" value="Kaladp0538s0030.v1.1"/>
</dbReference>
<comment type="cofactor">
    <cofactor evidence="4">
        <name>heme</name>
        <dbReference type="ChEBI" id="CHEBI:30413"/>
    </cofactor>
</comment>
<dbReference type="AlphaFoldDB" id="A0A7N0VCH6"/>
<dbReference type="GO" id="GO:0005506">
    <property type="term" value="F:iron ion binding"/>
    <property type="evidence" value="ECO:0007669"/>
    <property type="project" value="InterPro"/>
</dbReference>
<proteinExistence type="inferred from homology"/>
<dbReference type="PROSITE" id="PS00086">
    <property type="entry name" value="CYTOCHROME_P450"/>
    <property type="match status" value="1"/>
</dbReference>
<dbReference type="PANTHER" id="PTHR47955:SF18">
    <property type="entry name" value="CYTOCHROME P450 71A1-LIKE"/>
    <property type="match status" value="1"/>
</dbReference>
<dbReference type="GO" id="GO:0016705">
    <property type="term" value="F:oxidoreductase activity, acting on paired donors, with incorporation or reduction of molecular oxygen"/>
    <property type="evidence" value="ECO:0007669"/>
    <property type="project" value="InterPro"/>
</dbReference>
<dbReference type="SUPFAM" id="SSF48264">
    <property type="entry name" value="Cytochrome P450"/>
    <property type="match status" value="1"/>
</dbReference>
<evidence type="ECO:0000256" key="3">
    <source>
        <dbReference type="ARBA" id="ARBA00023004"/>
    </source>
</evidence>
<dbReference type="Gene3D" id="1.10.630.10">
    <property type="entry name" value="Cytochrome P450"/>
    <property type="match status" value="1"/>
</dbReference>
<dbReference type="GO" id="GO:0020037">
    <property type="term" value="F:heme binding"/>
    <property type="evidence" value="ECO:0007669"/>
    <property type="project" value="InterPro"/>
</dbReference>
<dbReference type="Pfam" id="PF00067">
    <property type="entry name" value="p450"/>
    <property type="match status" value="1"/>
</dbReference>
<dbReference type="PRINTS" id="PR00463">
    <property type="entry name" value="EP450I"/>
</dbReference>
<dbReference type="PANTHER" id="PTHR47955">
    <property type="entry name" value="CYTOCHROME P450 FAMILY 71 PROTEIN"/>
    <property type="match status" value="1"/>
</dbReference>
<evidence type="ECO:0000256" key="2">
    <source>
        <dbReference type="ARBA" id="ARBA00022723"/>
    </source>
</evidence>
<keyword evidence="5" id="KW-0560">Oxidoreductase</keyword>
<keyword evidence="7" id="KW-1185">Reference proteome</keyword>
<protein>
    <recommendedName>
        <fullName evidence="8">Cytochrome P450</fullName>
    </recommendedName>
</protein>
<evidence type="ECO:0000256" key="5">
    <source>
        <dbReference type="RuleBase" id="RU000461"/>
    </source>
</evidence>
<comment type="similarity">
    <text evidence="1 5">Belongs to the cytochrome P450 family.</text>
</comment>
<evidence type="ECO:0000313" key="7">
    <source>
        <dbReference type="Proteomes" id="UP000594263"/>
    </source>
</evidence>
<dbReference type="CDD" id="cd11072">
    <property type="entry name" value="CYP71-like"/>
    <property type="match status" value="1"/>
</dbReference>
<dbReference type="InterPro" id="IPR002401">
    <property type="entry name" value="Cyt_P450_E_grp-I"/>
</dbReference>
<sequence length="522" mass="57864">MAASLIHTLTADPPILVCSSLLLCSLAALLFTYARARRPARGSLPPSPWRLPLIGNLHQLMAVADEGLQALSKKYGPILLMHLGSFPVCVISSGELARKITNTHDAVFSDRASTKASRILFSGENDLLFAPENKFWRLSRKLCVSALLSPTNVQALFYVRDEEVAKLVKLIRANGSVKAIDLSDLLLKLASSIVSRAVLGQTKVSGSAEDDNEVKGKLAIKVAHMISDLFSFEDFIPALSWVDHLTGLNRRLKKTAQEVHAFLDQVIDEHERNQSADDGPDKNDRKCFVNIMLEFQRKGMIGLDNLTRSDIRAIVLDMVLAGVGTTAAALEWTMAELAKNPSIMQKVQEEVRRVVGGKSKIQESDISQMKYLKCVIKEELRIHGPTIVGRKSTSSITIGGFKLPAGVSTWINLWVIHRDPAAWDRPFEFIPERFLDARYNYKGQDHVYFPFGLGRRICPGVEFAIAEVEYALANLLCWFDWELPDGIGAEELDMRGSTSEPSYKIIPLRLVPVPVSKPTSCS</sequence>
<keyword evidence="2 4" id="KW-0479">Metal-binding</keyword>
<dbReference type="PRINTS" id="PR00385">
    <property type="entry name" value="P450"/>
</dbReference>
<dbReference type="InterPro" id="IPR036396">
    <property type="entry name" value="Cyt_P450_sf"/>
</dbReference>